<dbReference type="Proteomes" id="UP000078542">
    <property type="component" value="Unassembled WGS sequence"/>
</dbReference>
<dbReference type="EMBL" id="KQ978332">
    <property type="protein sequence ID" value="KYM95062.1"/>
    <property type="molecule type" value="Genomic_DNA"/>
</dbReference>
<proteinExistence type="predicted"/>
<sequence>MAYICSECRTPLRSISALCIHLQIFHSFNALSIYICSQDGCNREYDSVKSFRKHLRKRHSIGQPYQNVHLAENVIEINHDNVDGNPAIHINENVPNNLQENNVDIRQFHEITVINFQNILFQSSLALVAKLYNDLTLNRTQVQNTLDYFKNFASSSFLEVLKDKTLTVLRDNNVSQDEIENLDAMFAAIHNMFSGFETETQRINALEQSFCYVRPTSYVIGMSEKMKKERGNMVLTPVELTAQFISIKRTLKYFLELPGVFKSIMSNIESLKNFEKKGPTAKNLEIESFTDSKTRSSTSDTDNESEYSTSSSKRRLKSNFKSNKRLVKNLETESFTDSKTGSSISDTDNESQHSGSTSKKNKVKSNQTNGIVIQTDSEYTIYFALCQILGDNLGQHAVTGFVESFNAYYYCRFCKEHKSIMKKQLRENILVLRNRINYEDDVLTNNVSQTGIKTRCIWHVLNSYHITENLVCDIMHDLFEGVCHYDLCPILDYLINHMGFFSLETLNDRIQNFDYGDSGDKPTLITVDHIRNQKLKMSASEMMFFVRHFGLIIGDLVPEDDEVWRLYIVFTEILDIVTAPYVRQQLTEYLSTLIAEHHEMYCSLFGKTLKPKHHFMVHYPRIMNLVGPMIHIWSMRLEGKHRSVIKKVANNMSCRKNLPLSIAKRYALTCCARFLTRRGFTNDVKYHPKECRLVNCENFEMFQNILFNRLEQSLAVKEAVICGTCYKSNMILVINYEENLPIFGKLCWIVRPQNVQELYPFFLLSGLQTVGFNEHLHSYKIKSTPEWFLIEYRNLISFYPSTIHVGSDGNTYVTFRHML</sequence>
<feature type="domain" description="C2H2-type" evidence="3">
    <location>
        <begin position="34"/>
        <end position="64"/>
    </location>
</feature>
<dbReference type="InterPro" id="IPR013087">
    <property type="entry name" value="Znf_C2H2_type"/>
</dbReference>
<dbReference type="PROSITE" id="PS50157">
    <property type="entry name" value="ZINC_FINGER_C2H2_2"/>
    <property type="match status" value="1"/>
</dbReference>
<feature type="region of interest" description="Disordered" evidence="2">
    <location>
        <begin position="336"/>
        <end position="365"/>
    </location>
</feature>
<evidence type="ECO:0000256" key="2">
    <source>
        <dbReference type="SAM" id="MobiDB-lite"/>
    </source>
</evidence>
<evidence type="ECO:0000259" key="3">
    <source>
        <dbReference type="PROSITE" id="PS50157"/>
    </source>
</evidence>
<protein>
    <recommendedName>
        <fullName evidence="3">C2H2-type domain-containing protein</fullName>
    </recommendedName>
</protein>
<keyword evidence="1" id="KW-0863">Zinc-finger</keyword>
<evidence type="ECO:0000256" key="1">
    <source>
        <dbReference type="PROSITE-ProRule" id="PRU00042"/>
    </source>
</evidence>
<dbReference type="AlphaFoldDB" id="A0A151I8S8"/>
<evidence type="ECO:0000313" key="5">
    <source>
        <dbReference type="Proteomes" id="UP000078542"/>
    </source>
</evidence>
<dbReference type="GO" id="GO:0008270">
    <property type="term" value="F:zinc ion binding"/>
    <property type="evidence" value="ECO:0007669"/>
    <property type="project" value="UniProtKB-KW"/>
</dbReference>
<keyword evidence="5" id="KW-1185">Reference proteome</keyword>
<gene>
    <name evidence="4" type="ORF">ALC62_14308</name>
</gene>
<name>A0A151I8S8_9HYME</name>
<feature type="region of interest" description="Disordered" evidence="2">
    <location>
        <begin position="285"/>
        <end position="316"/>
    </location>
</feature>
<accession>A0A151I8S8</accession>
<organism evidence="4 5">
    <name type="scientific">Cyphomyrmex costatus</name>
    <dbReference type="NCBI Taxonomy" id="456900"/>
    <lineage>
        <taxon>Eukaryota</taxon>
        <taxon>Metazoa</taxon>
        <taxon>Ecdysozoa</taxon>
        <taxon>Arthropoda</taxon>
        <taxon>Hexapoda</taxon>
        <taxon>Insecta</taxon>
        <taxon>Pterygota</taxon>
        <taxon>Neoptera</taxon>
        <taxon>Endopterygota</taxon>
        <taxon>Hymenoptera</taxon>
        <taxon>Apocrita</taxon>
        <taxon>Aculeata</taxon>
        <taxon>Formicoidea</taxon>
        <taxon>Formicidae</taxon>
        <taxon>Myrmicinae</taxon>
        <taxon>Cyphomyrmex</taxon>
    </lineage>
</organism>
<keyword evidence="1" id="KW-0479">Metal-binding</keyword>
<evidence type="ECO:0000313" key="4">
    <source>
        <dbReference type="EMBL" id="KYM95062.1"/>
    </source>
</evidence>
<dbReference type="SMART" id="SM00355">
    <property type="entry name" value="ZnF_C2H2"/>
    <property type="match status" value="2"/>
</dbReference>
<dbReference type="PROSITE" id="PS00028">
    <property type="entry name" value="ZINC_FINGER_C2H2_1"/>
    <property type="match status" value="2"/>
</dbReference>
<reference evidence="4 5" key="1">
    <citation type="submission" date="2016-03" db="EMBL/GenBank/DDBJ databases">
        <title>Cyphomyrmex costatus WGS genome.</title>
        <authorList>
            <person name="Nygaard S."/>
            <person name="Hu H."/>
            <person name="Boomsma J."/>
            <person name="Zhang G."/>
        </authorList>
    </citation>
    <scope>NUCLEOTIDE SEQUENCE [LARGE SCALE GENOMIC DNA]</scope>
    <source>
        <strain evidence="4">MS0001</strain>
        <tissue evidence="4">Whole body</tissue>
    </source>
</reference>
<keyword evidence="1" id="KW-0862">Zinc</keyword>